<sequence length="194" mass="22474">MHVRDFYVLQRITLLVNRYEINAANPDGSFGELLAFAEQKRFKMKEEVQFFTDDSKSQLAFTFKARQRLDLHAEHDVLDASGQPLGWFKKDFGSSLFRSTWLMAGPGYEAKGQERRPVIAVLRRVWDYIPYLSDFWVPFIFHFDFVDTATGKEAMVSERIKTIRDAYAIRVSDPRIDFRVAASMAVALDAFQGR</sequence>
<keyword evidence="2" id="KW-1185">Reference proteome</keyword>
<reference evidence="1 2" key="2">
    <citation type="submission" date="2020-06" db="EMBL/GenBank/DDBJ databases">
        <title>Antribacter stalactiti gen. nov., sp. nov., a new member of the family Nacardiaceae isolated from a cave.</title>
        <authorList>
            <person name="Kim I.S."/>
        </authorList>
    </citation>
    <scope>NUCLEOTIDE SEQUENCE [LARGE SCALE GENOMIC DNA]</scope>
    <source>
        <strain evidence="1 2">YC2-7</strain>
    </source>
</reference>
<reference evidence="1 2" key="1">
    <citation type="submission" date="2019-05" db="EMBL/GenBank/DDBJ databases">
        <authorList>
            <person name="Lee S.D."/>
        </authorList>
    </citation>
    <scope>NUCLEOTIDE SEQUENCE [LARGE SCALE GENOMIC DNA]</scope>
    <source>
        <strain evidence="1 2">YC2-7</strain>
    </source>
</reference>
<organism evidence="1 2">
    <name type="scientific">Antrihabitans stalactiti</name>
    <dbReference type="NCBI Taxonomy" id="2584121"/>
    <lineage>
        <taxon>Bacteria</taxon>
        <taxon>Bacillati</taxon>
        <taxon>Actinomycetota</taxon>
        <taxon>Actinomycetes</taxon>
        <taxon>Mycobacteriales</taxon>
        <taxon>Nocardiaceae</taxon>
        <taxon>Antrihabitans</taxon>
    </lineage>
</organism>
<protein>
    <submittedName>
        <fullName evidence="1">Uncharacterized protein</fullName>
    </submittedName>
</protein>
<dbReference type="EMBL" id="VCQU01000011">
    <property type="protein sequence ID" value="NMN98481.1"/>
    <property type="molecule type" value="Genomic_DNA"/>
</dbReference>
<evidence type="ECO:0000313" key="1">
    <source>
        <dbReference type="EMBL" id="NMN98481.1"/>
    </source>
</evidence>
<dbReference type="Pfam" id="PF04525">
    <property type="entry name" value="LOR"/>
    <property type="match status" value="1"/>
</dbReference>
<dbReference type="InterPro" id="IPR025659">
    <property type="entry name" value="Tubby-like_C"/>
</dbReference>
<comment type="caution">
    <text evidence="1">The sequence shown here is derived from an EMBL/GenBank/DDBJ whole genome shotgun (WGS) entry which is preliminary data.</text>
</comment>
<gene>
    <name evidence="1" type="ORF">FGL95_25930</name>
</gene>
<dbReference type="RefSeq" id="WP_169592884.1">
    <property type="nucleotide sequence ID" value="NZ_VCQU01000011.1"/>
</dbReference>
<dbReference type="SUPFAM" id="SSF54518">
    <property type="entry name" value="Tubby C-terminal domain-like"/>
    <property type="match status" value="1"/>
</dbReference>
<dbReference type="InterPro" id="IPR007612">
    <property type="entry name" value="LOR"/>
</dbReference>
<dbReference type="AlphaFoldDB" id="A0A848KK51"/>
<evidence type="ECO:0000313" key="2">
    <source>
        <dbReference type="Proteomes" id="UP000535543"/>
    </source>
</evidence>
<proteinExistence type="predicted"/>
<accession>A0A848KK51</accession>
<name>A0A848KK51_9NOCA</name>
<dbReference type="Proteomes" id="UP000535543">
    <property type="component" value="Unassembled WGS sequence"/>
</dbReference>